<keyword evidence="1" id="KW-1133">Transmembrane helix</keyword>
<protein>
    <submittedName>
        <fullName evidence="2">B1728 protein</fullName>
    </submittedName>
</protein>
<dbReference type="NCBIfam" id="NF008651">
    <property type="entry name" value="PRK11648.1"/>
    <property type="match status" value="1"/>
</dbReference>
<keyword evidence="3" id="KW-1185">Reference proteome</keyword>
<keyword evidence="1" id="KW-0812">Transmembrane</keyword>
<dbReference type="STRING" id="36870.gene:10369100"/>
<dbReference type="eggNOG" id="COG1988">
    <property type="taxonomic scope" value="Bacteria"/>
</dbReference>
<evidence type="ECO:0000256" key="1">
    <source>
        <dbReference type="SAM" id="Phobius"/>
    </source>
</evidence>
<dbReference type="InterPro" id="IPR007404">
    <property type="entry name" value="YdjM-like"/>
</dbReference>
<name>Q8D1W8_WIGBR</name>
<feature type="transmembrane region" description="Helical" evidence="1">
    <location>
        <begin position="105"/>
        <end position="129"/>
    </location>
</feature>
<dbReference type="OrthoDB" id="5459053at2"/>
<dbReference type="AlphaFoldDB" id="Q8D1W8"/>
<feature type="transmembrane region" description="Helical" evidence="1">
    <location>
        <begin position="74"/>
        <end position="93"/>
    </location>
</feature>
<gene>
    <name evidence="2" type="primary">b1728</name>
</gene>
<organism evidence="2 3">
    <name type="scientific">Wigglesworthia glossinidia brevipalpis</name>
    <dbReference type="NCBI Taxonomy" id="36870"/>
    <lineage>
        <taxon>Bacteria</taxon>
        <taxon>Pseudomonadati</taxon>
        <taxon>Pseudomonadota</taxon>
        <taxon>Gammaproteobacteria</taxon>
        <taxon>Enterobacterales</taxon>
        <taxon>Erwiniaceae</taxon>
        <taxon>Wigglesworthia</taxon>
    </lineage>
</organism>
<dbReference type="InterPro" id="IPR016956">
    <property type="entry name" value="YdjM"/>
</dbReference>
<proteinExistence type="predicted"/>
<dbReference type="Proteomes" id="UP000000562">
    <property type="component" value="Chromosome"/>
</dbReference>
<dbReference type="PANTHER" id="PTHR35531:SF1">
    <property type="entry name" value="INNER MEMBRANE PROTEIN YBCI-RELATED"/>
    <property type="match status" value="1"/>
</dbReference>
<dbReference type="KEGG" id="wbr:b1728"/>
<dbReference type="EMBL" id="BA000021">
    <property type="protein sequence ID" value="BAC24734.1"/>
    <property type="molecule type" value="Genomic_DNA"/>
</dbReference>
<keyword evidence="1" id="KW-0472">Membrane</keyword>
<feature type="transmembrane region" description="Helical" evidence="1">
    <location>
        <begin position="150"/>
        <end position="171"/>
    </location>
</feature>
<dbReference type="PIRSF" id="PIRSF030780">
    <property type="entry name" value="Md_memb_hyd_prd"/>
    <property type="match status" value="1"/>
</dbReference>
<sequence>MTSKGHLIFGLSVAIFLKKIEIFNALYLGKWGHIITGSICSCLLPDMDHPGSFLGKKLNWISIPISKTFGHRGFTHSLLSLFLLYVIIFSNIFNTNYVFPLDFSYSLLVGYFSHILADFFTPFGVPLFWPFKFKICLPILPSNNIKRERTFCYLVFAFSVLYPFDDLIFVADLIDIQFIKINLKKVYIFVKDLYINIF</sequence>
<dbReference type="HOGENOM" id="CLU_097802_2_1_6"/>
<accession>Q8D1W8</accession>
<evidence type="ECO:0000313" key="2">
    <source>
        <dbReference type="EMBL" id="BAC24734.1"/>
    </source>
</evidence>
<dbReference type="Pfam" id="PF04307">
    <property type="entry name" value="YdjM"/>
    <property type="match status" value="1"/>
</dbReference>
<dbReference type="PANTHER" id="PTHR35531">
    <property type="entry name" value="INNER MEMBRANE PROTEIN YBCI-RELATED"/>
    <property type="match status" value="1"/>
</dbReference>
<evidence type="ECO:0000313" key="3">
    <source>
        <dbReference type="Proteomes" id="UP000000562"/>
    </source>
</evidence>
<reference evidence="2 3" key="1">
    <citation type="journal article" date="2002" name="Nat. Genet.">
        <title>Genome sequence of the endocellular obligate symbiont of tsetse flies, Wigglesworthia glossinidia.</title>
        <authorList>
            <person name="Akman L."/>
            <person name="Yamashita A."/>
            <person name="Watanabe H."/>
            <person name="Oshima K."/>
            <person name="Shiba T."/>
            <person name="Hattori M."/>
            <person name="Aksoy S."/>
        </authorList>
    </citation>
    <scope>NUCLEOTIDE SEQUENCE [LARGE SCALE GENOMIC DNA]</scope>
</reference>